<evidence type="ECO:0000256" key="1">
    <source>
        <dbReference type="ARBA" id="ARBA00009013"/>
    </source>
</evidence>
<evidence type="ECO:0000313" key="4">
    <source>
        <dbReference type="EMBL" id="PID57513.1"/>
    </source>
</evidence>
<dbReference type="InterPro" id="IPR036513">
    <property type="entry name" value="STAS_dom_sf"/>
</dbReference>
<dbReference type="EMBL" id="PDPS01000026">
    <property type="protein sequence ID" value="PID57513.1"/>
    <property type="molecule type" value="Genomic_DNA"/>
</dbReference>
<reference evidence="4 5" key="1">
    <citation type="submission" date="2017-10" db="EMBL/GenBank/DDBJ databases">
        <title>Novel microbial diversity and functional potential in the marine mammal oral microbiome.</title>
        <authorList>
            <person name="Dudek N.K."/>
            <person name="Sun C.L."/>
            <person name="Burstein D."/>
            <person name="Kantor R.S."/>
            <person name="Aliaga Goltsman D.S."/>
            <person name="Bik E.M."/>
            <person name="Thomas B.C."/>
            <person name="Banfield J.F."/>
            <person name="Relman D.A."/>
        </authorList>
    </citation>
    <scope>NUCLEOTIDE SEQUENCE [LARGE SCALE GENOMIC DNA]</scope>
    <source>
        <strain evidence="4">DOLZORAL124_49_17</strain>
    </source>
</reference>
<name>A0A2G6E5Z5_9BACT</name>
<dbReference type="GO" id="GO:0043856">
    <property type="term" value="F:anti-sigma factor antagonist activity"/>
    <property type="evidence" value="ECO:0007669"/>
    <property type="project" value="InterPro"/>
</dbReference>
<comment type="caution">
    <text evidence="4">The sequence shown here is derived from an EMBL/GenBank/DDBJ whole genome shotgun (WGS) entry which is preliminary data.</text>
</comment>
<sequence>MINDVKITTLDADAGIISIKILGFLDVVLSYRLQSRIEEYIQQGYVNYLVDCKDLEYISSAGVGVLSSLIIQLQKTQGKMLFLNMPERVIELLHLTRLSEIFSIAENADEALKEFTATP</sequence>
<dbReference type="AlphaFoldDB" id="A0A2G6E5Z5"/>
<proteinExistence type="inferred from homology"/>
<dbReference type="InterPro" id="IPR002645">
    <property type="entry name" value="STAS_dom"/>
</dbReference>
<comment type="similarity">
    <text evidence="1 2">Belongs to the anti-sigma-factor antagonist family.</text>
</comment>
<accession>A0A2G6E5Z5</accession>
<gene>
    <name evidence="4" type="ORF">CSB45_06705</name>
</gene>
<evidence type="ECO:0000256" key="2">
    <source>
        <dbReference type="RuleBase" id="RU003749"/>
    </source>
</evidence>
<dbReference type="SUPFAM" id="SSF52091">
    <property type="entry name" value="SpoIIaa-like"/>
    <property type="match status" value="1"/>
</dbReference>
<dbReference type="Pfam" id="PF01740">
    <property type="entry name" value="STAS"/>
    <property type="match status" value="1"/>
</dbReference>
<dbReference type="Proteomes" id="UP000229740">
    <property type="component" value="Unassembled WGS sequence"/>
</dbReference>
<evidence type="ECO:0000313" key="5">
    <source>
        <dbReference type="Proteomes" id="UP000229740"/>
    </source>
</evidence>
<dbReference type="NCBIfam" id="TIGR00377">
    <property type="entry name" value="ant_ant_sig"/>
    <property type="match status" value="1"/>
</dbReference>
<dbReference type="PANTHER" id="PTHR33495">
    <property type="entry name" value="ANTI-SIGMA FACTOR ANTAGONIST TM_1081-RELATED-RELATED"/>
    <property type="match status" value="1"/>
</dbReference>
<protein>
    <recommendedName>
        <fullName evidence="2">Anti-sigma factor antagonist</fullName>
    </recommendedName>
</protein>
<feature type="domain" description="STAS" evidence="3">
    <location>
        <begin position="6"/>
        <end position="115"/>
    </location>
</feature>
<evidence type="ECO:0000259" key="3">
    <source>
        <dbReference type="PROSITE" id="PS50801"/>
    </source>
</evidence>
<dbReference type="CDD" id="cd07043">
    <property type="entry name" value="STAS_anti-anti-sigma_factors"/>
    <property type="match status" value="1"/>
</dbReference>
<dbReference type="PANTHER" id="PTHR33495:SF2">
    <property type="entry name" value="ANTI-SIGMA FACTOR ANTAGONIST TM_1081-RELATED"/>
    <property type="match status" value="1"/>
</dbReference>
<organism evidence="4 5">
    <name type="scientific">candidate division KSB3 bacterium</name>
    <dbReference type="NCBI Taxonomy" id="2044937"/>
    <lineage>
        <taxon>Bacteria</taxon>
        <taxon>candidate division KSB3</taxon>
    </lineage>
</organism>
<dbReference type="Gene3D" id="3.30.750.24">
    <property type="entry name" value="STAS domain"/>
    <property type="match status" value="1"/>
</dbReference>
<dbReference type="InterPro" id="IPR003658">
    <property type="entry name" value="Anti-sigma_ant"/>
</dbReference>
<dbReference type="PROSITE" id="PS50801">
    <property type="entry name" value="STAS"/>
    <property type="match status" value="1"/>
</dbReference>